<name>A0AAD6URM2_9AGAR</name>
<gene>
    <name evidence="2" type="ORF">GGX14DRAFT_581047</name>
</gene>
<sequence length="136" mass="14972">MSLPAVSIGLAGSILLFVLIGWISIGTNNSNPPLARLGLLQIIWIFEHHPELDEIFEQVDDPTDDNLRSAGSVNNSTGRMLELWDWLEDDWELDALAGGEGDGEDDGEIWSSSLLAVWDWLEDDCEVDDELMCGGA</sequence>
<keyword evidence="1" id="KW-0812">Transmembrane</keyword>
<reference evidence="2" key="1">
    <citation type="submission" date="2023-03" db="EMBL/GenBank/DDBJ databases">
        <title>Massive genome expansion in bonnet fungi (Mycena s.s.) driven by repeated elements and novel gene families across ecological guilds.</title>
        <authorList>
            <consortium name="Lawrence Berkeley National Laboratory"/>
            <person name="Harder C.B."/>
            <person name="Miyauchi S."/>
            <person name="Viragh M."/>
            <person name="Kuo A."/>
            <person name="Thoen E."/>
            <person name="Andreopoulos B."/>
            <person name="Lu D."/>
            <person name="Skrede I."/>
            <person name="Drula E."/>
            <person name="Henrissat B."/>
            <person name="Morin E."/>
            <person name="Kohler A."/>
            <person name="Barry K."/>
            <person name="LaButti K."/>
            <person name="Morin E."/>
            <person name="Salamov A."/>
            <person name="Lipzen A."/>
            <person name="Mereny Z."/>
            <person name="Hegedus B."/>
            <person name="Baldrian P."/>
            <person name="Stursova M."/>
            <person name="Weitz H."/>
            <person name="Taylor A."/>
            <person name="Grigoriev I.V."/>
            <person name="Nagy L.G."/>
            <person name="Martin F."/>
            <person name="Kauserud H."/>
        </authorList>
    </citation>
    <scope>NUCLEOTIDE SEQUENCE</scope>
    <source>
        <strain evidence="2">9144</strain>
    </source>
</reference>
<evidence type="ECO:0000313" key="2">
    <source>
        <dbReference type="EMBL" id="KAJ7187468.1"/>
    </source>
</evidence>
<dbReference type="EMBL" id="JARJCW010000198">
    <property type="protein sequence ID" value="KAJ7187468.1"/>
    <property type="molecule type" value="Genomic_DNA"/>
</dbReference>
<keyword evidence="1" id="KW-1133">Transmembrane helix</keyword>
<dbReference type="Proteomes" id="UP001219525">
    <property type="component" value="Unassembled WGS sequence"/>
</dbReference>
<proteinExistence type="predicted"/>
<protein>
    <submittedName>
        <fullName evidence="2">Uncharacterized protein</fullName>
    </submittedName>
</protein>
<evidence type="ECO:0000256" key="1">
    <source>
        <dbReference type="SAM" id="Phobius"/>
    </source>
</evidence>
<keyword evidence="1" id="KW-0472">Membrane</keyword>
<dbReference type="AlphaFoldDB" id="A0AAD6URM2"/>
<accession>A0AAD6URM2</accession>
<comment type="caution">
    <text evidence="2">The sequence shown here is derived from an EMBL/GenBank/DDBJ whole genome shotgun (WGS) entry which is preliminary data.</text>
</comment>
<organism evidence="2 3">
    <name type="scientific">Mycena pura</name>
    <dbReference type="NCBI Taxonomy" id="153505"/>
    <lineage>
        <taxon>Eukaryota</taxon>
        <taxon>Fungi</taxon>
        <taxon>Dikarya</taxon>
        <taxon>Basidiomycota</taxon>
        <taxon>Agaricomycotina</taxon>
        <taxon>Agaricomycetes</taxon>
        <taxon>Agaricomycetidae</taxon>
        <taxon>Agaricales</taxon>
        <taxon>Marasmiineae</taxon>
        <taxon>Mycenaceae</taxon>
        <taxon>Mycena</taxon>
    </lineage>
</organism>
<feature type="transmembrane region" description="Helical" evidence="1">
    <location>
        <begin position="6"/>
        <end position="25"/>
    </location>
</feature>
<keyword evidence="3" id="KW-1185">Reference proteome</keyword>
<evidence type="ECO:0000313" key="3">
    <source>
        <dbReference type="Proteomes" id="UP001219525"/>
    </source>
</evidence>